<dbReference type="EMBL" id="DRUC01000072">
    <property type="protein sequence ID" value="HHF48521.1"/>
    <property type="molecule type" value="Genomic_DNA"/>
</dbReference>
<dbReference type="PIRSF" id="PIRSF015877">
    <property type="entry name" value="UCP015877"/>
    <property type="match status" value="1"/>
</dbReference>
<dbReference type="Pfam" id="PF19769">
    <property type="entry name" value="CPxCG_zf"/>
    <property type="match status" value="1"/>
</dbReference>
<evidence type="ECO:0000313" key="1">
    <source>
        <dbReference type="EMBL" id="HGE66703.1"/>
    </source>
</evidence>
<comment type="caution">
    <text evidence="1">The sequence shown here is derived from an EMBL/GenBank/DDBJ whole genome shotgun (WGS) entry which is preliminary data.</text>
</comment>
<dbReference type="PANTHER" id="PTHR42195:SF1">
    <property type="entry name" value="ZINC FINGER PROTEIN"/>
    <property type="match status" value="1"/>
</dbReference>
<dbReference type="PANTHER" id="PTHR42195">
    <property type="entry name" value="UCP015877 FAMILY PROTEIN"/>
    <property type="match status" value="1"/>
</dbReference>
<evidence type="ECO:0008006" key="3">
    <source>
        <dbReference type="Google" id="ProtNLM"/>
    </source>
</evidence>
<reference evidence="1" key="1">
    <citation type="journal article" date="2020" name="mSystems">
        <title>Genome- and Community-Level Interaction Insights into Carbon Utilization and Element Cycling Functions of Hydrothermarchaeota in Hydrothermal Sediment.</title>
        <authorList>
            <person name="Zhou Z."/>
            <person name="Liu Y."/>
            <person name="Xu W."/>
            <person name="Pan J."/>
            <person name="Luo Z.H."/>
            <person name="Li M."/>
        </authorList>
    </citation>
    <scope>NUCLEOTIDE SEQUENCE [LARGE SCALE GENOMIC DNA]</scope>
    <source>
        <strain evidence="2">SpSt-10</strain>
        <strain evidence="1">SpSt-97</strain>
    </source>
</reference>
<proteinExistence type="predicted"/>
<dbReference type="EMBL" id="DTPI01000031">
    <property type="protein sequence ID" value="HGE66703.1"/>
    <property type="molecule type" value="Genomic_DNA"/>
</dbReference>
<name>A0A7C3YMU9_9EURY</name>
<protein>
    <recommendedName>
        <fullName evidence="3">Archaeal Zn-finger protein</fullName>
    </recommendedName>
</protein>
<sequence length="189" mass="21650">MRREIYCDVCKEETLHVLINPTRNLFKCEICSSVTELRPEKKIDLRAIISKDDVSDVGKISAGRLDTFVKGHEIVVETEEGFRLGEITSIELKDGRREEFAKAEDIETIWLRDVGEVKVRISLHKGAVTTPYEIFTSGEVEFQVGELLPIEGRKYKITRIKLIKGGILKKEGQKAKAKEIKRIYAQFIR</sequence>
<organism evidence="1">
    <name type="scientific">Geoglobus ahangari</name>
    <dbReference type="NCBI Taxonomy" id="113653"/>
    <lineage>
        <taxon>Archaea</taxon>
        <taxon>Methanobacteriati</taxon>
        <taxon>Methanobacteriota</taxon>
        <taxon>Archaeoglobi</taxon>
        <taxon>Archaeoglobales</taxon>
        <taxon>Archaeoglobaceae</taxon>
        <taxon>Geoglobus</taxon>
    </lineage>
</organism>
<dbReference type="InterPro" id="IPR012041">
    <property type="entry name" value="Znf_CPxCG-like"/>
</dbReference>
<gene>
    <name evidence="2" type="ORF">ENL48_05050</name>
    <name evidence="1" type="ORF">ENX77_06285</name>
</gene>
<dbReference type="AlphaFoldDB" id="A0A7C3YMU9"/>
<accession>A0A7C3YMU9</accession>
<evidence type="ECO:0000313" key="2">
    <source>
        <dbReference type="EMBL" id="HHF48521.1"/>
    </source>
</evidence>